<dbReference type="Proteomes" id="UP000617979">
    <property type="component" value="Unassembled WGS sequence"/>
</dbReference>
<accession>A0ABQ1GMN9</accession>
<feature type="region of interest" description="Disordered" evidence="1">
    <location>
        <begin position="1"/>
        <end position="81"/>
    </location>
</feature>
<dbReference type="RefSeq" id="WP_009710615.1">
    <property type="nucleotide sequence ID" value="NZ_BMEX01000005.1"/>
</dbReference>
<evidence type="ECO:0000313" key="3">
    <source>
        <dbReference type="Proteomes" id="UP000617979"/>
    </source>
</evidence>
<feature type="compositionally biased region" description="Basic and acidic residues" evidence="1">
    <location>
        <begin position="8"/>
        <end position="23"/>
    </location>
</feature>
<gene>
    <name evidence="2" type="ORF">GCM10007416_20090</name>
</gene>
<dbReference type="EMBL" id="BMEX01000005">
    <property type="protein sequence ID" value="GGA46891.1"/>
    <property type="molecule type" value="Genomic_DNA"/>
</dbReference>
<comment type="caution">
    <text evidence="2">The sequence shown here is derived from an EMBL/GenBank/DDBJ whole genome shotgun (WGS) entry which is preliminary data.</text>
</comment>
<evidence type="ECO:0000256" key="1">
    <source>
        <dbReference type="SAM" id="MobiDB-lite"/>
    </source>
</evidence>
<keyword evidence="3" id="KW-1185">Reference proteome</keyword>
<name>A0ABQ1GMN9_9BACL</name>
<feature type="compositionally biased region" description="Basic and acidic residues" evidence="1">
    <location>
        <begin position="55"/>
        <end position="81"/>
    </location>
</feature>
<organism evidence="2 3">
    <name type="scientific">Kroppenstedtia guangzhouensis</name>
    <dbReference type="NCBI Taxonomy" id="1274356"/>
    <lineage>
        <taxon>Bacteria</taxon>
        <taxon>Bacillati</taxon>
        <taxon>Bacillota</taxon>
        <taxon>Bacilli</taxon>
        <taxon>Bacillales</taxon>
        <taxon>Thermoactinomycetaceae</taxon>
        <taxon>Kroppenstedtia</taxon>
    </lineage>
</organism>
<reference evidence="3" key="1">
    <citation type="journal article" date="2019" name="Int. J. Syst. Evol. Microbiol.">
        <title>The Global Catalogue of Microorganisms (GCM) 10K type strain sequencing project: providing services to taxonomists for standard genome sequencing and annotation.</title>
        <authorList>
            <consortium name="The Broad Institute Genomics Platform"/>
            <consortium name="The Broad Institute Genome Sequencing Center for Infectious Disease"/>
            <person name="Wu L."/>
            <person name="Ma J."/>
        </authorList>
    </citation>
    <scope>NUCLEOTIDE SEQUENCE [LARGE SCALE GENOMIC DNA]</scope>
    <source>
        <strain evidence="3">CGMCC 1.12404</strain>
    </source>
</reference>
<proteinExistence type="predicted"/>
<protein>
    <submittedName>
        <fullName evidence="2">Uncharacterized protein</fullName>
    </submittedName>
</protein>
<sequence>MSATTRVTGERDALRGQRADRIGDGTGIHLPGRFTQKWVNGPGGWEPTPGNPRTTIEKESTWDGKMHGQKKSDDSVLRSSH</sequence>
<evidence type="ECO:0000313" key="2">
    <source>
        <dbReference type="EMBL" id="GGA46891.1"/>
    </source>
</evidence>